<name>A0ABR4FX41_9EURO</name>
<protein>
    <recommendedName>
        <fullName evidence="4">SWIM-type domain-containing protein</fullName>
    </recommendedName>
</protein>
<feature type="region of interest" description="Disordered" evidence="1">
    <location>
        <begin position="205"/>
        <end position="242"/>
    </location>
</feature>
<accession>A0ABR4FX41</accession>
<gene>
    <name evidence="2" type="ORF">BJX66DRAFT_340809</name>
</gene>
<evidence type="ECO:0000256" key="1">
    <source>
        <dbReference type="SAM" id="MobiDB-lite"/>
    </source>
</evidence>
<dbReference type="Proteomes" id="UP001610563">
    <property type="component" value="Unassembled WGS sequence"/>
</dbReference>
<sequence>MGTITEPDTVIYKGDHGPDLPRTTQFINNLLSKLSNHTTVERGQNDDEETSEDGPPYHHQLQSHHQPTSAFPPSQLTDLKPLMLTLHCIFPNEFLLALDILDRGLIRRVVTEDAALPANREPEALATEPREGSQNDDSSTRKEDLFFVTSASTTSNHQLLSNTQPKAHQQNRWQTKGYEVRLQAWNCTCPAFTLSAFRNLGPEPSLPLSPSTDRLSSGVNECRDDKSPSSTSNHAGEVSAQADADVDDTVAYSFGGTLPMHAESAPAVCKHILACLLVAMCPGLGGKKSGEGGRFVALGMEEVAALCAGWGG</sequence>
<feature type="region of interest" description="Disordered" evidence="1">
    <location>
        <begin position="120"/>
        <end position="141"/>
    </location>
</feature>
<feature type="compositionally biased region" description="Polar residues" evidence="1">
    <location>
        <begin position="63"/>
        <end position="74"/>
    </location>
</feature>
<evidence type="ECO:0000313" key="2">
    <source>
        <dbReference type="EMBL" id="KAL2787840.1"/>
    </source>
</evidence>
<proteinExistence type="predicted"/>
<feature type="region of interest" description="Disordered" evidence="1">
    <location>
        <begin position="36"/>
        <end position="74"/>
    </location>
</feature>
<keyword evidence="3" id="KW-1185">Reference proteome</keyword>
<evidence type="ECO:0008006" key="4">
    <source>
        <dbReference type="Google" id="ProtNLM"/>
    </source>
</evidence>
<reference evidence="2 3" key="1">
    <citation type="submission" date="2024-07" db="EMBL/GenBank/DDBJ databases">
        <title>Section-level genome sequencing and comparative genomics of Aspergillus sections Usti and Cavernicolus.</title>
        <authorList>
            <consortium name="Lawrence Berkeley National Laboratory"/>
            <person name="Nybo J.L."/>
            <person name="Vesth T.C."/>
            <person name="Theobald S."/>
            <person name="Frisvad J.C."/>
            <person name="Larsen T.O."/>
            <person name="Kjaerboelling I."/>
            <person name="Rothschild-Mancinelli K."/>
            <person name="Lyhne E.K."/>
            <person name="Kogle M.E."/>
            <person name="Barry K."/>
            <person name="Clum A."/>
            <person name="Na H."/>
            <person name="Ledsgaard L."/>
            <person name="Lin J."/>
            <person name="Lipzen A."/>
            <person name="Kuo A."/>
            <person name="Riley R."/>
            <person name="Mondo S."/>
            <person name="Labutti K."/>
            <person name="Haridas S."/>
            <person name="Pangalinan J."/>
            <person name="Salamov A.A."/>
            <person name="Simmons B.A."/>
            <person name="Magnuson J.K."/>
            <person name="Chen J."/>
            <person name="Drula E."/>
            <person name="Henrissat B."/>
            <person name="Wiebenga A."/>
            <person name="Lubbers R.J."/>
            <person name="Gomes A.C."/>
            <person name="Makela M.R."/>
            <person name="Stajich J."/>
            <person name="Grigoriev I.V."/>
            <person name="Mortensen U.H."/>
            <person name="De Vries R.P."/>
            <person name="Baker S.E."/>
            <person name="Andersen M.R."/>
        </authorList>
    </citation>
    <scope>NUCLEOTIDE SEQUENCE [LARGE SCALE GENOMIC DNA]</scope>
    <source>
        <strain evidence="2 3">CBS 209.92</strain>
    </source>
</reference>
<organism evidence="2 3">
    <name type="scientific">Aspergillus keveii</name>
    <dbReference type="NCBI Taxonomy" id="714993"/>
    <lineage>
        <taxon>Eukaryota</taxon>
        <taxon>Fungi</taxon>
        <taxon>Dikarya</taxon>
        <taxon>Ascomycota</taxon>
        <taxon>Pezizomycotina</taxon>
        <taxon>Eurotiomycetes</taxon>
        <taxon>Eurotiomycetidae</taxon>
        <taxon>Eurotiales</taxon>
        <taxon>Aspergillaceae</taxon>
        <taxon>Aspergillus</taxon>
        <taxon>Aspergillus subgen. Nidulantes</taxon>
    </lineage>
</organism>
<evidence type="ECO:0000313" key="3">
    <source>
        <dbReference type="Proteomes" id="UP001610563"/>
    </source>
</evidence>
<dbReference type="EMBL" id="JBFTWV010000089">
    <property type="protein sequence ID" value="KAL2787840.1"/>
    <property type="molecule type" value="Genomic_DNA"/>
</dbReference>
<comment type="caution">
    <text evidence="2">The sequence shown here is derived from an EMBL/GenBank/DDBJ whole genome shotgun (WGS) entry which is preliminary data.</text>
</comment>